<reference evidence="4 5" key="1">
    <citation type="submission" date="2024-03" db="EMBL/GenBank/DDBJ databases">
        <authorList>
            <person name="Gkanogiannis A."/>
            <person name="Becerra Lopez-Lavalle L."/>
        </authorList>
    </citation>
    <scope>NUCLEOTIDE SEQUENCE [LARGE SCALE GENOMIC DNA]</scope>
</reference>
<sequence length="131" mass="14671">MTELIQMAYAAAALASLERNLLPDAVIRRLTRLSLASCLRSGYKPSSQLQLSISCTVTPQFPLFFHTCYYFNDKSSSSEDAEEAMLQMYCEWSELKDGDTILDVGCGWGRSHCILKNCKNRKSDSETLGRA</sequence>
<evidence type="ECO:0000313" key="5">
    <source>
        <dbReference type="Proteomes" id="UP001642487"/>
    </source>
</evidence>
<accession>A0ABP0YA34</accession>
<keyword evidence="2" id="KW-0808">Transferase</keyword>
<protein>
    <submittedName>
        <fullName evidence="4">Uncharacterized protein</fullName>
    </submittedName>
</protein>
<organism evidence="4 5">
    <name type="scientific">Citrullus colocynthis</name>
    <name type="common">colocynth</name>
    <dbReference type="NCBI Taxonomy" id="252529"/>
    <lineage>
        <taxon>Eukaryota</taxon>
        <taxon>Viridiplantae</taxon>
        <taxon>Streptophyta</taxon>
        <taxon>Embryophyta</taxon>
        <taxon>Tracheophyta</taxon>
        <taxon>Spermatophyta</taxon>
        <taxon>Magnoliopsida</taxon>
        <taxon>eudicotyledons</taxon>
        <taxon>Gunneridae</taxon>
        <taxon>Pentapetalae</taxon>
        <taxon>rosids</taxon>
        <taxon>fabids</taxon>
        <taxon>Cucurbitales</taxon>
        <taxon>Cucurbitaceae</taxon>
        <taxon>Benincaseae</taxon>
        <taxon>Citrullus</taxon>
    </lineage>
</organism>
<dbReference type="Gene3D" id="3.40.50.150">
    <property type="entry name" value="Vaccinia Virus protein VP39"/>
    <property type="match status" value="1"/>
</dbReference>
<dbReference type="PANTHER" id="PTHR43832:SF1">
    <property type="entry name" value="S-ADENOSYL-L-METHIONINE-DEPENDENT METHYLTRANSFERASES SUPERFAMILY PROTEIN"/>
    <property type="match status" value="1"/>
</dbReference>
<proteinExistence type="inferred from homology"/>
<dbReference type="EMBL" id="OZ021737">
    <property type="protein sequence ID" value="CAK9317338.1"/>
    <property type="molecule type" value="Genomic_DNA"/>
</dbReference>
<dbReference type="Proteomes" id="UP001642487">
    <property type="component" value="Chromosome 3"/>
</dbReference>
<dbReference type="PANTHER" id="PTHR43832">
    <property type="match status" value="1"/>
</dbReference>
<keyword evidence="5" id="KW-1185">Reference proteome</keyword>
<gene>
    <name evidence="4" type="ORF">CITCOLO1_LOCUS9241</name>
</gene>
<dbReference type="Pfam" id="PF02353">
    <property type="entry name" value="CMAS"/>
    <property type="match status" value="1"/>
</dbReference>
<dbReference type="InterPro" id="IPR029063">
    <property type="entry name" value="SAM-dependent_MTases_sf"/>
</dbReference>
<comment type="similarity">
    <text evidence="1">Belongs to the CFA/CMAS family.</text>
</comment>
<dbReference type="SUPFAM" id="SSF53335">
    <property type="entry name" value="S-adenosyl-L-methionine-dependent methyltransferases"/>
    <property type="match status" value="1"/>
</dbReference>
<evidence type="ECO:0000256" key="1">
    <source>
        <dbReference type="ARBA" id="ARBA00010815"/>
    </source>
</evidence>
<keyword evidence="3" id="KW-0949">S-adenosyl-L-methionine</keyword>
<name>A0ABP0YA34_9ROSI</name>
<keyword evidence="2" id="KW-0489">Methyltransferase</keyword>
<evidence type="ECO:0000256" key="3">
    <source>
        <dbReference type="ARBA" id="ARBA00022691"/>
    </source>
</evidence>
<evidence type="ECO:0000256" key="2">
    <source>
        <dbReference type="ARBA" id="ARBA00022603"/>
    </source>
</evidence>
<evidence type="ECO:0000313" key="4">
    <source>
        <dbReference type="EMBL" id="CAK9317338.1"/>
    </source>
</evidence>